<name>A0A5E6TVB4_PSEFL</name>
<evidence type="ECO:0000313" key="2">
    <source>
        <dbReference type="EMBL" id="VVM97289.1"/>
    </source>
</evidence>
<dbReference type="OrthoDB" id="7032306at2"/>
<feature type="domain" description="Dermonecrotic toxin N-terminal" evidence="1">
    <location>
        <begin position="815"/>
        <end position="1039"/>
    </location>
</feature>
<dbReference type="RefSeq" id="WP_150581239.1">
    <property type="nucleotide sequence ID" value="NZ_CABVGX010000023.1"/>
</dbReference>
<dbReference type="InterPro" id="IPR024079">
    <property type="entry name" value="MetalloPept_cat_dom_sf"/>
</dbReference>
<proteinExistence type="predicted"/>
<evidence type="ECO:0000259" key="1">
    <source>
        <dbReference type="Pfam" id="PF20178"/>
    </source>
</evidence>
<dbReference type="Gene3D" id="3.40.390.10">
    <property type="entry name" value="Collagenase (Catalytic Domain)"/>
    <property type="match status" value="1"/>
</dbReference>
<gene>
    <name evidence="2" type="ORF">PS645_03105</name>
</gene>
<dbReference type="Pfam" id="PF20178">
    <property type="entry name" value="ToxA_N"/>
    <property type="match status" value="1"/>
</dbReference>
<evidence type="ECO:0000313" key="3">
    <source>
        <dbReference type="Proteomes" id="UP000325607"/>
    </source>
</evidence>
<reference evidence="2 3" key="1">
    <citation type="submission" date="2019-09" db="EMBL/GenBank/DDBJ databases">
        <authorList>
            <person name="Chandra G."/>
            <person name="Truman W A."/>
        </authorList>
    </citation>
    <scope>NUCLEOTIDE SEQUENCE [LARGE SCALE GENOMIC DNA]</scope>
    <source>
        <strain evidence="2">PS645</strain>
    </source>
</reference>
<accession>A0A5E6TVB4</accession>
<dbReference type="GO" id="GO:0008237">
    <property type="term" value="F:metallopeptidase activity"/>
    <property type="evidence" value="ECO:0007669"/>
    <property type="project" value="InterPro"/>
</dbReference>
<sequence length="1603" mass="178210">MTTSSLPYFFDEAETASQAKQPGDREKALRLSLDDLKWLQNVYLATQAARTAHKAPMMANRLVLTRPGTANTPLAGAFALSRPGGTEVTLYTPWKGLIKFADMHDLKSKLKEWLALDEGKRELLRFLSVQQRSAWTEDAVADITAEAIEGAVFEDQEALLEINQRDNLQLMSNALLQTPTLHAMLDESLKNALLKPFPGLDQRLTRLTTYLNTHSAIAGSDDLHTHSSLSLSDALLYFYLNNQWPPGITRVFTNPRHRTSTDADNQAWESAVKEIAQSFTPHVQSLIETFWNSPMSAGKSRLDFFSESIRDAYYARILLLRQSRVLSADEYLRLRSVGDPFVVDPLLSIEKVRVTAPLKHYVELASTLKFGGEGILGFLYTQSRGLEATDHLAAVKTVVLDMMKSQGHEDTLLNYMSLEERGTFLALPADEREIKGVPVHGAVFEQLMADILGKQRDNLNYALNRFRESGGALDPGALCDSALDVRGLIDDRLLTTEASGRWSTRVDQRWSSRPATVRAESAKEQLTLLTTLEQALEKRLRERSAIAPTARTVAEVELLINPLLPALQADVTHVMTAALRSERKLRGIDRTLDAPEQAIIKTLLDSPIRSQRPALNGFFPDVYALALKPESSGDALQLASCFVVTERGGLDVRHSGKAVLWTPAQGFETFSGVQPLLDELGRRLEDEDLRTFLLENLAPSQRSALKTCVLAPLQRIDEHFIEYLQKPNVHLNTASVTDALATTLPEKTKTNLLELVAVRQPRTGLHRAIRIADYLATPEKLPAWLGKATIEDQVLHAELAQQYLDNVSSDQDFLSGIDTLASTAHRELHKQLKTDTFDLDPDKVQISPRLMSAASEQTLTQFALTHVDDLEQARFTVKSLNASNIPDGMNEGYIKTLIKNLKPGEHQQKALTAAFADTDKGVTDRRNRFAAQLPWQLMLYAHAEKLQERLSPAGFDLICQIMDMPDATARKAVAGTNAIIRRLELDGIKSAARITVPGMWLIGPEQPAAGRLILIAPYSPTHSVKEYEDENQLLAALKNKGPLQDWTLNRLLPAERALCKAHWAPEANKPTASLASSPIKGGLFKHLLDDNVALLGRLLGCQADSDSRDEWAAIKHVFGEDIAVASSFVMGKLAYPITVWRSFRDVKQSAEDLQMHQWGAAFKEFISAIAQLVMLRKSMEGQAENVSTADLAEPDATTAAPWPDVDLTAPDRTHLQKLARADIDLSALTHDAVLGLYTDNATKKTYAPIAGKVFPVQKHGKQWRIAGGQVRGPKVLQNLKKDWLFSRAASPARFSLRKRLETAVVVYADMNVEARGMEAIRLLYPIKARQINEALDLATNYAWNSLRNLQLLKATDGNITAVHQLIMDFTGVEAVPDTFAQKLEKVIGEIFAALLEPTLRHPKSKRFVVGRLLDDAEHTFAFTVPTDEKNKIYLAEKFFRPKYDHYRRYLTDTTFPIRTHARAATLLHELSHLVSATEDICYIDSSRPFVDLIDGSTAKGDQLKTALAAVQNLTLSIKTPYTQLFMQQDPDTGNWEDFGDTAQGDTSRAKDIVLRLTGEENLAGARTKFKKDGLSRLTVQLANADSVTWLITQLGRKLHVSTP</sequence>
<organism evidence="2 3">
    <name type="scientific">Pseudomonas fluorescens</name>
    <dbReference type="NCBI Taxonomy" id="294"/>
    <lineage>
        <taxon>Bacteria</taxon>
        <taxon>Pseudomonadati</taxon>
        <taxon>Pseudomonadota</taxon>
        <taxon>Gammaproteobacteria</taxon>
        <taxon>Pseudomonadales</taxon>
        <taxon>Pseudomonadaceae</taxon>
        <taxon>Pseudomonas</taxon>
    </lineage>
</organism>
<dbReference type="InterPro" id="IPR046673">
    <property type="entry name" value="ToxA_N"/>
</dbReference>
<dbReference type="EMBL" id="CABVGX010000023">
    <property type="protein sequence ID" value="VVM97289.1"/>
    <property type="molecule type" value="Genomic_DNA"/>
</dbReference>
<protein>
    <recommendedName>
        <fullName evidence="1">Dermonecrotic toxin N-terminal domain-containing protein</fullName>
    </recommendedName>
</protein>
<dbReference type="Proteomes" id="UP000325607">
    <property type="component" value="Unassembled WGS sequence"/>
</dbReference>